<dbReference type="PRINTS" id="PR00046">
    <property type="entry name" value="SIGMA70FCT"/>
</dbReference>
<dbReference type="InterPro" id="IPR013324">
    <property type="entry name" value="RNA_pol_sigma_r3/r4-like"/>
</dbReference>
<dbReference type="NCBIfam" id="TIGR02937">
    <property type="entry name" value="sigma70-ECF"/>
    <property type="match status" value="1"/>
</dbReference>
<dbReference type="AlphaFoldDB" id="A0A110B2M2"/>
<dbReference type="Pfam" id="PF00140">
    <property type="entry name" value="Sigma70_r1_2"/>
    <property type="match status" value="1"/>
</dbReference>
<dbReference type="GO" id="GO:0003677">
    <property type="term" value="F:DNA binding"/>
    <property type="evidence" value="ECO:0007669"/>
    <property type="project" value="UniProtKB-KW"/>
</dbReference>
<reference evidence="1 2" key="1">
    <citation type="submission" date="2015-12" db="EMBL/GenBank/DDBJ databases">
        <title>Genome sequence of Mucilaginibacter gotjawali.</title>
        <authorList>
            <person name="Lee J.S."/>
            <person name="Lee K.C."/>
            <person name="Kim K.K."/>
            <person name="Lee B.W."/>
        </authorList>
    </citation>
    <scope>NUCLEOTIDE SEQUENCE [LARGE SCALE GENOMIC DNA]</scope>
    <source>
        <strain evidence="1 2">SA3-7</strain>
    </source>
</reference>
<name>A0A110B2M2_9SPHI</name>
<organism evidence="1 2">
    <name type="scientific">Mucilaginibacter gotjawali</name>
    <dbReference type="NCBI Taxonomy" id="1550579"/>
    <lineage>
        <taxon>Bacteria</taxon>
        <taxon>Pseudomonadati</taxon>
        <taxon>Bacteroidota</taxon>
        <taxon>Sphingobacteriia</taxon>
        <taxon>Sphingobacteriales</taxon>
        <taxon>Sphingobacteriaceae</taxon>
        <taxon>Mucilaginibacter</taxon>
    </lineage>
</organism>
<dbReference type="InterPro" id="IPR009042">
    <property type="entry name" value="RNA_pol_sigma70_r1_2"/>
</dbReference>
<evidence type="ECO:0000313" key="2">
    <source>
        <dbReference type="Proteomes" id="UP000218263"/>
    </source>
</evidence>
<dbReference type="PANTHER" id="PTHR30603">
    <property type="entry name" value="RNA POLYMERASE SIGMA FACTOR RPO"/>
    <property type="match status" value="1"/>
</dbReference>
<sequence length="282" mass="32019">MMRNLQITQAITNRENKSVEFYFTEISKEELITAQEEVVLAQKIRNGDTAALEKLVKSNLRFVVSVAKKYQYQGLPLSDLINEGNLGLIKAAHRFDETRGFKFISFAVWWIRQSIVFAIAENARMIRLPLNKVGDITKVNKAISRIEQETLREPTIEQIAGYLGVKADKVRDALYYAPWTSSIDATFCEEDEYSLLDKLPLETDAADHVLVAESVQYEIDRLLCGLTSREREIIEMTYGMKGGFAMSPIDISKNIGMCAERIRQIRNAALDKLRNNATVSAR</sequence>
<dbReference type="InterPro" id="IPR007627">
    <property type="entry name" value="RNA_pol_sigma70_r2"/>
</dbReference>
<dbReference type="InterPro" id="IPR014284">
    <property type="entry name" value="RNA_pol_sigma-70_dom"/>
</dbReference>
<dbReference type="InterPro" id="IPR000943">
    <property type="entry name" value="RNA_pol_sigma70"/>
</dbReference>
<dbReference type="Pfam" id="PF04545">
    <property type="entry name" value="Sigma70_r4"/>
    <property type="match status" value="1"/>
</dbReference>
<dbReference type="Gene3D" id="1.10.10.10">
    <property type="entry name" value="Winged helix-like DNA-binding domain superfamily/Winged helix DNA-binding domain"/>
    <property type="match status" value="2"/>
</dbReference>
<dbReference type="SUPFAM" id="SSF88659">
    <property type="entry name" value="Sigma3 and sigma4 domains of RNA polymerase sigma factors"/>
    <property type="match status" value="2"/>
</dbReference>
<dbReference type="GO" id="GO:0016987">
    <property type="term" value="F:sigma factor activity"/>
    <property type="evidence" value="ECO:0007669"/>
    <property type="project" value="UniProtKB-KW"/>
</dbReference>
<protein>
    <submittedName>
        <fullName evidence="1">RNA polymerase sigma factor SigA</fullName>
    </submittedName>
</protein>
<dbReference type="PANTHER" id="PTHR30603:SF47">
    <property type="entry name" value="RNA POLYMERASE SIGMA FACTOR SIGD, CHLOROPLASTIC"/>
    <property type="match status" value="1"/>
</dbReference>
<proteinExistence type="predicted"/>
<dbReference type="Proteomes" id="UP000218263">
    <property type="component" value="Chromosome"/>
</dbReference>
<dbReference type="InterPro" id="IPR013325">
    <property type="entry name" value="RNA_pol_sigma_r2"/>
</dbReference>
<dbReference type="InterPro" id="IPR050239">
    <property type="entry name" value="Sigma-70_RNA_pol_init_factors"/>
</dbReference>
<dbReference type="Pfam" id="PF04539">
    <property type="entry name" value="Sigma70_r3"/>
    <property type="match status" value="1"/>
</dbReference>
<dbReference type="Gene3D" id="1.10.601.10">
    <property type="entry name" value="RNA Polymerase Primary Sigma Factor"/>
    <property type="match status" value="1"/>
</dbReference>
<dbReference type="EMBL" id="AP017313">
    <property type="protein sequence ID" value="BAU54085.1"/>
    <property type="molecule type" value="Genomic_DNA"/>
</dbReference>
<dbReference type="InterPro" id="IPR007624">
    <property type="entry name" value="RNA_pol_sigma70_r3"/>
</dbReference>
<dbReference type="KEGG" id="mgot:MgSA37_02256"/>
<dbReference type="InterPro" id="IPR007630">
    <property type="entry name" value="RNA_pol_sigma70_r4"/>
</dbReference>
<dbReference type="Pfam" id="PF04542">
    <property type="entry name" value="Sigma70_r2"/>
    <property type="match status" value="1"/>
</dbReference>
<dbReference type="SUPFAM" id="SSF88946">
    <property type="entry name" value="Sigma2 domain of RNA polymerase sigma factors"/>
    <property type="match status" value="1"/>
</dbReference>
<keyword evidence="2" id="KW-1185">Reference proteome</keyword>
<accession>A0A110B2M2</accession>
<gene>
    <name evidence="1" type="primary">sigA_2</name>
    <name evidence="1" type="ORF">MgSA37_02256</name>
</gene>
<dbReference type="GO" id="GO:0006352">
    <property type="term" value="P:DNA-templated transcription initiation"/>
    <property type="evidence" value="ECO:0007669"/>
    <property type="project" value="InterPro"/>
</dbReference>
<evidence type="ECO:0000313" key="1">
    <source>
        <dbReference type="EMBL" id="BAU54085.1"/>
    </source>
</evidence>
<dbReference type="InterPro" id="IPR036388">
    <property type="entry name" value="WH-like_DNA-bd_sf"/>
</dbReference>